<proteinExistence type="predicted"/>
<evidence type="ECO:0000313" key="2">
    <source>
        <dbReference type="EMBL" id="GJE57327.1"/>
    </source>
</evidence>
<dbReference type="RefSeq" id="WP_238232672.1">
    <property type="nucleotide sequence ID" value="NZ_BPRA01000021.1"/>
</dbReference>
<reference evidence="2" key="2">
    <citation type="submission" date="2021-08" db="EMBL/GenBank/DDBJ databases">
        <authorList>
            <person name="Tani A."/>
            <person name="Ola A."/>
            <person name="Ogura Y."/>
            <person name="Katsura K."/>
            <person name="Hayashi T."/>
        </authorList>
    </citation>
    <scope>NUCLEOTIDE SEQUENCE</scope>
    <source>
        <strain evidence="2">DSM 23674</strain>
    </source>
</reference>
<name>A0ABQ4TRP3_9HYPH</name>
<protein>
    <submittedName>
        <fullName evidence="2">Uncharacterized protein</fullName>
    </submittedName>
</protein>
<evidence type="ECO:0000256" key="1">
    <source>
        <dbReference type="SAM" id="Phobius"/>
    </source>
</evidence>
<keyword evidence="1" id="KW-0472">Membrane</keyword>
<sequence>MSLALIPNFSVPLVPIHEDGDRVPFHADPILAAIEAHEEACAVFQAAAKGGPTLRAFESMEIALEILLGTPCATRFGGFALIRHLRWWIEAEAHHASDCEPGYSIAQAREADLTRFLGSDGVSRIGTAMPSGRLPVSVSAPRPTRIVIEAGPTPSPALVRLGRAVASAGDLLACLVLIAGGCVLTGLASLI</sequence>
<dbReference type="EMBL" id="BPRA01000021">
    <property type="protein sequence ID" value="GJE57327.1"/>
    <property type="molecule type" value="Genomic_DNA"/>
</dbReference>
<keyword evidence="1" id="KW-1133">Transmembrane helix</keyword>
<keyword evidence="1" id="KW-0812">Transmembrane</keyword>
<reference evidence="2" key="1">
    <citation type="journal article" date="2021" name="Front. Microbiol.">
        <title>Comprehensive Comparative Genomics and Phenotyping of Methylobacterium Species.</title>
        <authorList>
            <person name="Alessa O."/>
            <person name="Ogura Y."/>
            <person name="Fujitani Y."/>
            <person name="Takami H."/>
            <person name="Hayashi T."/>
            <person name="Sahin N."/>
            <person name="Tani A."/>
        </authorList>
    </citation>
    <scope>NUCLEOTIDE SEQUENCE</scope>
    <source>
        <strain evidence="2">DSM 23674</strain>
    </source>
</reference>
<evidence type="ECO:0000313" key="3">
    <source>
        <dbReference type="Proteomes" id="UP001055101"/>
    </source>
</evidence>
<keyword evidence="3" id="KW-1185">Reference proteome</keyword>
<organism evidence="2 3">
    <name type="scientific">Methylobacterium thuringiense</name>
    <dbReference type="NCBI Taxonomy" id="1003091"/>
    <lineage>
        <taxon>Bacteria</taxon>
        <taxon>Pseudomonadati</taxon>
        <taxon>Pseudomonadota</taxon>
        <taxon>Alphaproteobacteria</taxon>
        <taxon>Hyphomicrobiales</taxon>
        <taxon>Methylobacteriaceae</taxon>
        <taxon>Methylobacterium</taxon>
    </lineage>
</organism>
<comment type="caution">
    <text evidence="2">The sequence shown here is derived from an EMBL/GenBank/DDBJ whole genome shotgun (WGS) entry which is preliminary data.</text>
</comment>
<accession>A0ABQ4TRP3</accession>
<feature type="transmembrane region" description="Helical" evidence="1">
    <location>
        <begin position="171"/>
        <end position="190"/>
    </location>
</feature>
<dbReference type="Proteomes" id="UP001055101">
    <property type="component" value="Unassembled WGS sequence"/>
</dbReference>
<gene>
    <name evidence="2" type="ORF">EKPJFOCH_3841</name>
</gene>